<sequence>MGFFRAVYAMKLLLSILLVLMITGPADLCINGVLYHVPSEGGPMMVVDDGKPVTCEVKE</sequence>
<reference evidence="1" key="1">
    <citation type="journal article" date="2015" name="Nature">
        <title>Complex archaea that bridge the gap between prokaryotes and eukaryotes.</title>
        <authorList>
            <person name="Spang A."/>
            <person name="Saw J.H."/>
            <person name="Jorgensen S.L."/>
            <person name="Zaremba-Niedzwiedzka K."/>
            <person name="Martijn J."/>
            <person name="Lind A.E."/>
            <person name="van Eijk R."/>
            <person name="Schleper C."/>
            <person name="Guy L."/>
            <person name="Ettema T.J."/>
        </authorList>
    </citation>
    <scope>NUCLEOTIDE SEQUENCE</scope>
</reference>
<evidence type="ECO:0000313" key="1">
    <source>
        <dbReference type="EMBL" id="KKN66867.1"/>
    </source>
</evidence>
<name>A0A0F9SW76_9ZZZZ</name>
<proteinExistence type="predicted"/>
<organism evidence="1">
    <name type="scientific">marine sediment metagenome</name>
    <dbReference type="NCBI Taxonomy" id="412755"/>
    <lineage>
        <taxon>unclassified sequences</taxon>
        <taxon>metagenomes</taxon>
        <taxon>ecological metagenomes</taxon>
    </lineage>
</organism>
<comment type="caution">
    <text evidence="1">The sequence shown here is derived from an EMBL/GenBank/DDBJ whole genome shotgun (WGS) entry which is preliminary data.</text>
</comment>
<protein>
    <submittedName>
        <fullName evidence="1">Uncharacterized protein</fullName>
    </submittedName>
</protein>
<dbReference type="AlphaFoldDB" id="A0A0F9SW76"/>
<gene>
    <name evidence="1" type="ORF">LCGC14_0467350</name>
</gene>
<dbReference type="EMBL" id="LAZR01000488">
    <property type="protein sequence ID" value="KKN66867.1"/>
    <property type="molecule type" value="Genomic_DNA"/>
</dbReference>
<accession>A0A0F9SW76</accession>